<comment type="caution">
    <text evidence="6">The sequence shown here is derived from an EMBL/GenBank/DDBJ whole genome shotgun (WGS) entry which is preliminary data.</text>
</comment>
<dbReference type="Gene3D" id="3.40.50.11410">
    <property type="match status" value="1"/>
</dbReference>
<dbReference type="GO" id="GO:0002098">
    <property type="term" value="P:tRNA wobble uridine modification"/>
    <property type="evidence" value="ECO:0007669"/>
    <property type="project" value="TreeGrafter"/>
</dbReference>
<evidence type="ECO:0000259" key="4">
    <source>
        <dbReference type="Pfam" id="PF18128"/>
    </source>
</evidence>
<name>A0A9D2S9M1_9FIRM</name>
<dbReference type="InterPro" id="IPR005225">
    <property type="entry name" value="Small_GTP-bd"/>
</dbReference>
<dbReference type="EMBL" id="DWXN01000010">
    <property type="protein sequence ID" value="HJB75149.1"/>
    <property type="molecule type" value="Genomic_DNA"/>
</dbReference>
<evidence type="ECO:0000256" key="1">
    <source>
        <dbReference type="ARBA" id="ARBA00022741"/>
    </source>
</evidence>
<dbReference type="NCBIfam" id="TIGR03918">
    <property type="entry name" value="GTP_HydF"/>
    <property type="match status" value="1"/>
</dbReference>
<dbReference type="Pfam" id="PF18128">
    <property type="entry name" value="HydF_dimer"/>
    <property type="match status" value="1"/>
</dbReference>
<organism evidence="6 7">
    <name type="scientific">Candidatus Eubacterium faecale</name>
    <dbReference type="NCBI Taxonomy" id="2838568"/>
    <lineage>
        <taxon>Bacteria</taxon>
        <taxon>Bacillati</taxon>
        <taxon>Bacillota</taxon>
        <taxon>Clostridia</taxon>
        <taxon>Eubacteriales</taxon>
        <taxon>Eubacteriaceae</taxon>
        <taxon>Eubacterium</taxon>
    </lineage>
</organism>
<proteinExistence type="predicted"/>
<dbReference type="InterPro" id="IPR023873">
    <property type="entry name" value="FeFe-hyd_GTPase_HydF"/>
</dbReference>
<keyword evidence="2" id="KW-0342">GTP-binding</keyword>
<dbReference type="InterPro" id="IPR006073">
    <property type="entry name" value="GTP-bd"/>
</dbReference>
<dbReference type="InterPro" id="IPR041606">
    <property type="entry name" value="HydF_dimer"/>
</dbReference>
<keyword evidence="1" id="KW-0547">Nucleotide-binding</keyword>
<reference evidence="6" key="2">
    <citation type="submission" date="2021-04" db="EMBL/GenBank/DDBJ databases">
        <authorList>
            <person name="Gilroy R."/>
        </authorList>
    </citation>
    <scope>NUCLEOTIDE SEQUENCE</scope>
    <source>
        <strain evidence="6">CHK188-16595</strain>
    </source>
</reference>
<dbReference type="InterPro" id="IPR027417">
    <property type="entry name" value="P-loop_NTPase"/>
</dbReference>
<feature type="domain" description="Hydrogen maturase F dimerization" evidence="4">
    <location>
        <begin position="174"/>
        <end position="271"/>
    </location>
</feature>
<feature type="domain" description="G" evidence="3">
    <location>
        <begin position="14"/>
        <end position="128"/>
    </location>
</feature>
<accession>A0A9D2S9M1</accession>
<sequence length="396" mass="42849">MSLNSTPSGERIWIAFFGCRNAGKSSLVNAVTGQDLSVVSEIGGTTTDPVKKAMELLPLGPVMIVDTPGFDDTGALGEKRVDSARKILRSCNIAVLVTDASRDLNDCENELISLFHERKIPYLTVKNKADLLHKIPPNSDDTVYTSALKKQGITELKNTLGRLYVPPEKQKRFVGDLISAGDTVVLVTPIDSAAPKGRLILPQQQAVRDVIDSGAVAVVTRETELEKTLSALKAPPALVITDSQVFGYVSKIVPESVPLTSFSILMARYKGFLGTAVKGAEIIDTLKDGDKVLISEGCTHHRQCEDIGTVKLPRWLKARTGAQLDLQWSSGGGFPQDLSAFKLVIHCGGCMLNPAEIEYRMRSAEKQGVPFTNYGTAIAYMNGILARSIAPIRNIE</sequence>
<dbReference type="NCBIfam" id="TIGR00231">
    <property type="entry name" value="small_GTP"/>
    <property type="match status" value="1"/>
</dbReference>
<dbReference type="Gene3D" id="3.40.50.11420">
    <property type="match status" value="1"/>
</dbReference>
<gene>
    <name evidence="6" type="primary">hydF</name>
    <name evidence="6" type="ORF">IAA37_05685</name>
</gene>
<dbReference type="Pfam" id="PF18133">
    <property type="entry name" value="HydF_tetramer"/>
    <property type="match status" value="1"/>
</dbReference>
<dbReference type="GO" id="GO:0005525">
    <property type="term" value="F:GTP binding"/>
    <property type="evidence" value="ECO:0007669"/>
    <property type="project" value="UniProtKB-KW"/>
</dbReference>
<protein>
    <submittedName>
        <fullName evidence="6">[FeFe] hydrogenase H-cluster maturation GTPase HydF</fullName>
    </submittedName>
</protein>
<evidence type="ECO:0000313" key="7">
    <source>
        <dbReference type="Proteomes" id="UP000823877"/>
    </source>
</evidence>
<evidence type="ECO:0000313" key="6">
    <source>
        <dbReference type="EMBL" id="HJB75149.1"/>
    </source>
</evidence>
<reference evidence="6" key="1">
    <citation type="journal article" date="2021" name="PeerJ">
        <title>Extensive microbial diversity within the chicken gut microbiome revealed by metagenomics and culture.</title>
        <authorList>
            <person name="Gilroy R."/>
            <person name="Ravi A."/>
            <person name="Getino M."/>
            <person name="Pursley I."/>
            <person name="Horton D.L."/>
            <person name="Alikhan N.F."/>
            <person name="Baker D."/>
            <person name="Gharbi K."/>
            <person name="Hall N."/>
            <person name="Watson M."/>
            <person name="Adriaenssens E.M."/>
            <person name="Foster-Nyarko E."/>
            <person name="Jarju S."/>
            <person name="Secka A."/>
            <person name="Antonio M."/>
            <person name="Oren A."/>
            <person name="Chaudhuri R.R."/>
            <person name="La Ragione R."/>
            <person name="Hildebrand F."/>
            <person name="Pallen M.J."/>
        </authorList>
    </citation>
    <scope>NUCLEOTIDE SEQUENCE</scope>
    <source>
        <strain evidence="6">CHK188-16595</strain>
    </source>
</reference>
<evidence type="ECO:0000259" key="3">
    <source>
        <dbReference type="Pfam" id="PF01926"/>
    </source>
</evidence>
<dbReference type="GO" id="GO:0030488">
    <property type="term" value="P:tRNA methylation"/>
    <property type="evidence" value="ECO:0007669"/>
    <property type="project" value="TreeGrafter"/>
</dbReference>
<dbReference type="Proteomes" id="UP000823877">
    <property type="component" value="Unassembled WGS sequence"/>
</dbReference>
<evidence type="ECO:0000256" key="2">
    <source>
        <dbReference type="ARBA" id="ARBA00023134"/>
    </source>
</evidence>
<feature type="domain" description="Hydrogen maturase F tetramerization" evidence="5">
    <location>
        <begin position="276"/>
        <end position="391"/>
    </location>
</feature>
<dbReference type="Pfam" id="PF01926">
    <property type="entry name" value="MMR_HSR1"/>
    <property type="match status" value="1"/>
</dbReference>
<evidence type="ECO:0000259" key="5">
    <source>
        <dbReference type="Pfam" id="PF18133"/>
    </source>
</evidence>
<dbReference type="SUPFAM" id="SSF52540">
    <property type="entry name" value="P-loop containing nucleoside triphosphate hydrolases"/>
    <property type="match status" value="1"/>
</dbReference>
<dbReference type="Gene3D" id="3.40.50.300">
    <property type="entry name" value="P-loop containing nucleotide triphosphate hydrolases"/>
    <property type="match status" value="1"/>
</dbReference>
<dbReference type="GO" id="GO:0005737">
    <property type="term" value="C:cytoplasm"/>
    <property type="evidence" value="ECO:0007669"/>
    <property type="project" value="TreeGrafter"/>
</dbReference>
<dbReference type="InterPro" id="IPR040644">
    <property type="entry name" value="HydF_tetramer"/>
</dbReference>
<dbReference type="AlphaFoldDB" id="A0A9D2S9M1"/>
<dbReference type="PANTHER" id="PTHR42714">
    <property type="entry name" value="TRNA MODIFICATION GTPASE GTPBP3"/>
    <property type="match status" value="1"/>
</dbReference>
<dbReference type="PANTHER" id="PTHR42714:SF6">
    <property type="entry name" value="TRANSLATION INITIATION FACTOR IF-2"/>
    <property type="match status" value="1"/>
</dbReference>
<dbReference type="CDD" id="cd00880">
    <property type="entry name" value="Era_like"/>
    <property type="match status" value="1"/>
</dbReference>